<dbReference type="EMBL" id="RIBY02002089">
    <property type="protein sequence ID" value="KAH9825672.1"/>
    <property type="molecule type" value="Genomic_DNA"/>
</dbReference>
<gene>
    <name evidence="2" type="ORF">Tdes44962_MAKER00602</name>
</gene>
<evidence type="ECO:0000313" key="3">
    <source>
        <dbReference type="Proteomes" id="UP001138500"/>
    </source>
</evidence>
<proteinExistence type="predicted"/>
<dbReference type="AlphaFoldDB" id="A0A9W7SNJ2"/>
<organism evidence="2 3">
    <name type="scientific">Teratosphaeria destructans</name>
    <dbReference type="NCBI Taxonomy" id="418781"/>
    <lineage>
        <taxon>Eukaryota</taxon>
        <taxon>Fungi</taxon>
        <taxon>Dikarya</taxon>
        <taxon>Ascomycota</taxon>
        <taxon>Pezizomycotina</taxon>
        <taxon>Dothideomycetes</taxon>
        <taxon>Dothideomycetidae</taxon>
        <taxon>Mycosphaerellales</taxon>
        <taxon>Teratosphaeriaceae</taxon>
        <taxon>Teratosphaeria</taxon>
    </lineage>
</organism>
<comment type="caution">
    <text evidence="2">The sequence shown here is derived from an EMBL/GenBank/DDBJ whole genome shotgun (WGS) entry which is preliminary data.</text>
</comment>
<feature type="region of interest" description="Disordered" evidence="1">
    <location>
        <begin position="505"/>
        <end position="591"/>
    </location>
</feature>
<feature type="compositionally biased region" description="Polar residues" evidence="1">
    <location>
        <begin position="70"/>
        <end position="80"/>
    </location>
</feature>
<feature type="compositionally biased region" description="Polar residues" evidence="1">
    <location>
        <begin position="403"/>
        <end position="421"/>
    </location>
</feature>
<feature type="region of interest" description="Disordered" evidence="1">
    <location>
        <begin position="34"/>
        <end position="80"/>
    </location>
</feature>
<dbReference type="OrthoDB" id="10480501at2759"/>
<evidence type="ECO:0000256" key="1">
    <source>
        <dbReference type="SAM" id="MobiDB-lite"/>
    </source>
</evidence>
<sequence>MASFLGLTDDDPFFGDGPLPSESFGYVVPDFTLLDSSAPQSPQTPDLPAGSGVPIIPSPPSPRDRPVHPQQRSRATSSQIAHAGEGHLDHLHGNYHRTMPDGRKEMLRIPPGLPEQEVQAMVRREDAKWLKNYKQRVRDRGARASKAPALAASPATNPSERMLAPKITSRPIDQAQMPPKFMPMLGSSLPVTPTQQPQLRRQQNAVGECSDQRSFSMQQPPPIVRFGMRPPTLPEESPILKYARRPHAGHPQLCTDSRQLLPTTGQTLMGTTRVVHNRDAAPLQLPQTSVKEVSPDGSLLLAFPDKDASNHALAALGLVAGMHESNVLIGPDGTFTWVMSGQLQPGHPSHEQLRQMYGFPAGQGVPQAFYDTASPFDIVPAMPQHGHGLQRPMPPSGGMPELQPQQPHSYFNTPVRNNLASPVTKRKHASVVNETTGYYQSKRPVTTSTKAHAHPGWATPKKSSETYSSTGPVFHGQAYNQARQTAPPFTEPSYNALHQLQEVDNDVSEHHSGSSTATASPLSVEDHLSSSFAGEDSASQQSTPATSTSSLDGTGAGKTSQKDEHQSIQPSAKDKDIDDEPVISATNLYEPDSFIDFQNENSDETFDWSPFNHEFSLW</sequence>
<name>A0A9W7SNJ2_9PEZI</name>
<feature type="compositionally biased region" description="Polar residues" evidence="1">
    <location>
        <begin position="34"/>
        <end position="44"/>
    </location>
</feature>
<accession>A0A9W7SNJ2</accession>
<reference evidence="2 3" key="2">
    <citation type="journal article" date="2021" name="Curr. Genet.">
        <title>Genetic response to nitrogen starvation in the aggressive Eucalyptus foliar pathogen Teratosphaeria destructans.</title>
        <authorList>
            <person name="Havenga M."/>
            <person name="Wingfield B.D."/>
            <person name="Wingfield M.J."/>
            <person name="Dreyer L.L."/>
            <person name="Roets F."/>
            <person name="Aylward J."/>
        </authorList>
    </citation>
    <scope>NUCLEOTIDE SEQUENCE [LARGE SCALE GENOMIC DNA]</scope>
    <source>
        <strain evidence="2">CMW44962</strain>
    </source>
</reference>
<dbReference type="Proteomes" id="UP001138500">
    <property type="component" value="Unassembled WGS sequence"/>
</dbReference>
<evidence type="ECO:0000313" key="2">
    <source>
        <dbReference type="EMBL" id="KAH9825672.1"/>
    </source>
</evidence>
<feature type="compositionally biased region" description="Basic and acidic residues" evidence="1">
    <location>
        <begin position="560"/>
        <end position="576"/>
    </location>
</feature>
<keyword evidence="3" id="KW-1185">Reference proteome</keyword>
<reference evidence="2 3" key="1">
    <citation type="journal article" date="2018" name="IMA Fungus">
        <title>IMA Genome-F 10: Nine draft genome sequences of Claviceps purpurea s.lat., including C. arundinis, C. humidiphila, and C. cf. spartinae, pseudomolecules for the pitch canker pathogen Fusarium circinatum, draft genome of Davidsoniella eucalypti, Grosmannia galeiformis, Quambalaria eucalypti, and Teratosphaeria destructans.</title>
        <authorList>
            <person name="Wingfield B.D."/>
            <person name="Liu M."/>
            <person name="Nguyen H.D."/>
            <person name="Lane F.A."/>
            <person name="Morgan S.W."/>
            <person name="De Vos L."/>
            <person name="Wilken P.M."/>
            <person name="Duong T.A."/>
            <person name="Aylward J."/>
            <person name="Coetzee M.P."/>
            <person name="Dadej K."/>
            <person name="De Beer Z.W."/>
            <person name="Findlay W."/>
            <person name="Havenga M."/>
            <person name="Kolarik M."/>
            <person name="Menzies J.G."/>
            <person name="Naidoo K."/>
            <person name="Pochopski O."/>
            <person name="Shoukouhi P."/>
            <person name="Santana Q.C."/>
            <person name="Seifert K.A."/>
            <person name="Soal N."/>
            <person name="Steenkamp E.T."/>
            <person name="Tatham C.T."/>
            <person name="van der Nest M.A."/>
            <person name="Wingfield M.J."/>
        </authorList>
    </citation>
    <scope>NUCLEOTIDE SEQUENCE [LARGE SCALE GENOMIC DNA]</scope>
    <source>
        <strain evidence="2">CMW44962</strain>
    </source>
</reference>
<feature type="region of interest" description="Disordered" evidence="1">
    <location>
        <begin position="386"/>
        <end position="474"/>
    </location>
</feature>
<protein>
    <submittedName>
        <fullName evidence="2">Uncharacterized protein</fullName>
    </submittedName>
</protein>
<feature type="compositionally biased region" description="Low complexity" evidence="1">
    <location>
        <begin position="537"/>
        <end position="550"/>
    </location>
</feature>
<feature type="compositionally biased region" description="Polar residues" evidence="1">
    <location>
        <begin position="432"/>
        <end position="450"/>
    </location>
</feature>